<dbReference type="OrthoDB" id="9177042at2"/>
<feature type="domain" description="PAS" evidence="9">
    <location>
        <begin position="161"/>
        <end position="211"/>
    </location>
</feature>
<comment type="catalytic activity">
    <reaction evidence="1">
        <text>ATP + protein L-histidine = ADP + protein N-phospho-L-histidine.</text>
        <dbReference type="EC" id="2.7.13.3"/>
    </reaction>
</comment>
<dbReference type="SMART" id="SM00448">
    <property type="entry name" value="REC"/>
    <property type="match status" value="2"/>
</dbReference>
<feature type="domain" description="Response regulatory" evidence="8">
    <location>
        <begin position="869"/>
        <end position="975"/>
    </location>
</feature>
<keyword evidence="12" id="KW-1185">Reference proteome</keyword>
<feature type="domain" description="Histidine kinase" evidence="7">
    <location>
        <begin position="468"/>
        <end position="693"/>
    </location>
</feature>
<dbReference type="EC" id="2.7.13.3" evidence="2"/>
<dbReference type="PANTHER" id="PTHR43065">
    <property type="entry name" value="SENSOR HISTIDINE KINASE"/>
    <property type="match status" value="1"/>
</dbReference>
<dbReference type="KEGG" id="plue:EWM63_30260"/>
<evidence type="ECO:0000256" key="3">
    <source>
        <dbReference type="ARBA" id="ARBA00022553"/>
    </source>
</evidence>
<evidence type="ECO:0000259" key="10">
    <source>
        <dbReference type="PROSITE" id="PS50113"/>
    </source>
</evidence>
<dbReference type="InterPro" id="IPR000014">
    <property type="entry name" value="PAS"/>
</dbReference>
<keyword evidence="3 4" id="KW-0597">Phosphoprotein</keyword>
<sequence length="975" mass="103917">MRPAAEPGALLVGGPAAGELAATLARQGIVPVHVAPDEAPATLSAAVQGGHPPAICVLMGLHADPLALVRDLRRRWAGGMLLACPPDRLPELRRQLSYTPMLGPNVTLLDESDPALAGEIVKAVQAEARGRQLRTTLQRANAALASMGGTAAGNFQRLASAERYLTRFLEKSAEAIAGLDPQDRVLYWNDAAARLLGLPTREARGRNVHELPFWNADVQRVLADLHGGAEHAVAEVQRAPGAQEGGLPVAVLEVAVSAITDEHGTYAGAMLLLRDVSERHRQLALERSRSIEALSVANSRYRHLATLFDRAPGFLAVTRGPDHVFELANRAYLATFGSRDLLDRSMHDAFPELRDQAFVQIRDTVYRTGEPYIGRDVPVSVRLRPGSQLVERFLDFVYQPLTGKDGRVWGIFCQGNDVTEQKRMRDQLLAHQNELERLVAERTAELQSAQAALHHAQKLEAIGKLTGGVAHDFNNILQILHANLELLAQEPGVAGAGDAARRVDSAMAAVDRGTKLTAQLLAFARRQPLRPEPVDLAVVVRGLDDLLHRALGEAIDIGTVVEAGLWATLADRTQMENVLLNLAINARDAMAGTGRLTIELGNVELDSDYAARQEDLQPGQYVMLAVSDTGHGMTPDVLARAVEPFFTTKPEGEGTGLGLSMTYGFMKQSGGHLKIYSEPGKGTSVKLFLPRTLQVPVTPAEPTVGAVHGGHETVLVVEDDADVRAVVTDALGKLGYKVLQAAHPEAALAILQSGARIDLLFTDVVMPGTLRSPELARLATTLLPGIAVLFTSGYTQNAIVHAGRLDPGVELLSKPYSQQQLALRVRQVLDHRPAATAAAPSPAPVPDSAPASAPVPASAEAPGAPARPRVLVVEDNADGRELLCEMLDLLGCDATGAATAEDALPLLAAADILLTDISLPGMPGIDLARQAHGDHPRLRIVFASGGTPPDVTFPSAAIRKPFSMAQLEEIIKGGG</sequence>
<dbReference type="InterPro" id="IPR035965">
    <property type="entry name" value="PAS-like_dom_sf"/>
</dbReference>
<evidence type="ECO:0000256" key="5">
    <source>
        <dbReference type="SAM" id="Coils"/>
    </source>
</evidence>
<accession>A0A4P6L5I5</accession>
<dbReference type="InterPro" id="IPR003594">
    <property type="entry name" value="HATPase_dom"/>
</dbReference>
<dbReference type="Gene3D" id="1.10.287.130">
    <property type="match status" value="1"/>
</dbReference>
<evidence type="ECO:0000313" key="12">
    <source>
        <dbReference type="Proteomes" id="UP000290637"/>
    </source>
</evidence>
<evidence type="ECO:0000256" key="2">
    <source>
        <dbReference type="ARBA" id="ARBA00012438"/>
    </source>
</evidence>
<dbReference type="SUPFAM" id="SSF55874">
    <property type="entry name" value="ATPase domain of HSP90 chaperone/DNA topoisomerase II/histidine kinase"/>
    <property type="match status" value="1"/>
</dbReference>
<dbReference type="Proteomes" id="UP000290637">
    <property type="component" value="Chromosome"/>
</dbReference>
<dbReference type="SUPFAM" id="SSF52172">
    <property type="entry name" value="CheY-like"/>
    <property type="match status" value="2"/>
</dbReference>
<dbReference type="CDD" id="cd00130">
    <property type="entry name" value="PAS"/>
    <property type="match status" value="1"/>
</dbReference>
<dbReference type="EMBL" id="CP035913">
    <property type="protein sequence ID" value="QBE66724.1"/>
    <property type="molecule type" value="Genomic_DNA"/>
</dbReference>
<dbReference type="SUPFAM" id="SSF55785">
    <property type="entry name" value="PYP-like sensor domain (PAS domain)"/>
    <property type="match status" value="2"/>
</dbReference>
<dbReference type="NCBIfam" id="TIGR00229">
    <property type="entry name" value="sensory_box"/>
    <property type="match status" value="1"/>
</dbReference>
<dbReference type="Gene3D" id="3.30.565.10">
    <property type="entry name" value="Histidine kinase-like ATPase, C-terminal domain"/>
    <property type="match status" value="1"/>
</dbReference>
<evidence type="ECO:0000259" key="7">
    <source>
        <dbReference type="PROSITE" id="PS50109"/>
    </source>
</evidence>
<dbReference type="PRINTS" id="PR00344">
    <property type="entry name" value="BCTRLSENSOR"/>
</dbReference>
<dbReference type="SUPFAM" id="SSF47384">
    <property type="entry name" value="Homodimeric domain of signal transducing histidine kinase"/>
    <property type="match status" value="1"/>
</dbReference>
<dbReference type="SMART" id="SM00388">
    <property type="entry name" value="HisKA"/>
    <property type="match status" value="1"/>
</dbReference>
<dbReference type="Pfam" id="PF02518">
    <property type="entry name" value="HATPase_c"/>
    <property type="match status" value="1"/>
</dbReference>
<evidence type="ECO:0000256" key="6">
    <source>
        <dbReference type="SAM" id="MobiDB-lite"/>
    </source>
</evidence>
<proteinExistence type="predicted"/>
<dbReference type="InterPro" id="IPR036097">
    <property type="entry name" value="HisK_dim/P_sf"/>
</dbReference>
<feature type="coiled-coil region" evidence="5">
    <location>
        <begin position="421"/>
        <end position="452"/>
    </location>
</feature>
<evidence type="ECO:0000259" key="9">
    <source>
        <dbReference type="PROSITE" id="PS50112"/>
    </source>
</evidence>
<dbReference type="GO" id="GO:0000155">
    <property type="term" value="F:phosphorelay sensor kinase activity"/>
    <property type="evidence" value="ECO:0007669"/>
    <property type="project" value="InterPro"/>
</dbReference>
<name>A0A4P6L5I5_9BURK</name>
<dbReference type="AlphaFoldDB" id="A0A4P6L5I5"/>
<feature type="region of interest" description="Disordered" evidence="6">
    <location>
        <begin position="833"/>
        <end position="865"/>
    </location>
</feature>
<feature type="compositionally biased region" description="Low complexity" evidence="6">
    <location>
        <begin position="848"/>
        <end position="865"/>
    </location>
</feature>
<dbReference type="PROSITE" id="PS50109">
    <property type="entry name" value="HIS_KIN"/>
    <property type="match status" value="1"/>
</dbReference>
<dbReference type="InterPro" id="IPR003661">
    <property type="entry name" value="HisK_dim/P_dom"/>
</dbReference>
<dbReference type="InterPro" id="IPR011006">
    <property type="entry name" value="CheY-like_superfamily"/>
</dbReference>
<dbReference type="Pfam" id="PF00072">
    <property type="entry name" value="Response_reg"/>
    <property type="match status" value="2"/>
</dbReference>
<evidence type="ECO:0000256" key="1">
    <source>
        <dbReference type="ARBA" id="ARBA00000085"/>
    </source>
</evidence>
<dbReference type="PROSITE" id="PS50112">
    <property type="entry name" value="PAS"/>
    <property type="match status" value="1"/>
</dbReference>
<dbReference type="PROSITE" id="PS50110">
    <property type="entry name" value="RESPONSE_REGULATORY"/>
    <property type="match status" value="2"/>
</dbReference>
<protein>
    <recommendedName>
        <fullName evidence="2">histidine kinase</fullName>
        <ecNumber evidence="2">2.7.13.3</ecNumber>
    </recommendedName>
</protein>
<feature type="modified residue" description="4-aspartylphosphate" evidence="4">
    <location>
        <position position="763"/>
    </location>
</feature>
<dbReference type="SMART" id="SM00387">
    <property type="entry name" value="HATPase_c"/>
    <property type="match status" value="1"/>
</dbReference>
<feature type="domain" description="PAC" evidence="10">
    <location>
        <begin position="375"/>
        <end position="430"/>
    </location>
</feature>
<feature type="modified residue" description="4-aspartylphosphate" evidence="4">
    <location>
        <position position="916"/>
    </location>
</feature>
<evidence type="ECO:0000313" key="11">
    <source>
        <dbReference type="EMBL" id="QBE66724.1"/>
    </source>
</evidence>
<dbReference type="Pfam" id="PF08448">
    <property type="entry name" value="PAS_4"/>
    <property type="match status" value="2"/>
</dbReference>
<dbReference type="RefSeq" id="WP_130189831.1">
    <property type="nucleotide sequence ID" value="NZ_CP035913.1"/>
</dbReference>
<gene>
    <name evidence="11" type="ORF">EWM63_30260</name>
</gene>
<organism evidence="11 12">
    <name type="scientific">Pseudoduganella lutea</name>
    <dbReference type="NCBI Taxonomy" id="321985"/>
    <lineage>
        <taxon>Bacteria</taxon>
        <taxon>Pseudomonadati</taxon>
        <taxon>Pseudomonadota</taxon>
        <taxon>Betaproteobacteria</taxon>
        <taxon>Burkholderiales</taxon>
        <taxon>Oxalobacteraceae</taxon>
        <taxon>Telluria group</taxon>
        <taxon>Pseudoduganella</taxon>
    </lineage>
</organism>
<dbReference type="InterPro" id="IPR013656">
    <property type="entry name" value="PAS_4"/>
</dbReference>
<dbReference type="InterPro" id="IPR005467">
    <property type="entry name" value="His_kinase_dom"/>
</dbReference>
<keyword evidence="5" id="KW-0175">Coiled coil</keyword>
<evidence type="ECO:0000256" key="4">
    <source>
        <dbReference type="PROSITE-ProRule" id="PRU00169"/>
    </source>
</evidence>
<dbReference type="InterPro" id="IPR000700">
    <property type="entry name" value="PAS-assoc_C"/>
</dbReference>
<dbReference type="PANTHER" id="PTHR43065:SF49">
    <property type="entry name" value="HISTIDINE KINASE"/>
    <property type="match status" value="1"/>
</dbReference>
<dbReference type="Gene3D" id="3.40.50.2300">
    <property type="match status" value="2"/>
</dbReference>
<feature type="domain" description="Response regulatory" evidence="8">
    <location>
        <begin position="713"/>
        <end position="829"/>
    </location>
</feature>
<dbReference type="CDD" id="cd00082">
    <property type="entry name" value="HisKA"/>
    <property type="match status" value="1"/>
</dbReference>
<reference evidence="11 12" key="1">
    <citation type="submission" date="2019-02" db="EMBL/GenBank/DDBJ databases">
        <title>Draft Genome Sequences of Six Type Strains of the Genus Massilia.</title>
        <authorList>
            <person name="Miess H."/>
            <person name="Frediansyhah A."/>
            <person name="Gross H."/>
        </authorList>
    </citation>
    <scope>NUCLEOTIDE SEQUENCE [LARGE SCALE GENOMIC DNA]</scope>
    <source>
        <strain evidence="11 12">DSM 17473</strain>
    </source>
</reference>
<evidence type="ECO:0000259" key="8">
    <source>
        <dbReference type="PROSITE" id="PS50110"/>
    </source>
</evidence>
<dbReference type="InterPro" id="IPR004358">
    <property type="entry name" value="Sig_transdc_His_kin-like_C"/>
</dbReference>
<dbReference type="SMART" id="SM00091">
    <property type="entry name" value="PAS"/>
    <property type="match status" value="2"/>
</dbReference>
<dbReference type="InterPro" id="IPR001789">
    <property type="entry name" value="Sig_transdc_resp-reg_receiver"/>
</dbReference>
<dbReference type="InterPro" id="IPR036890">
    <property type="entry name" value="HATPase_C_sf"/>
</dbReference>
<dbReference type="PROSITE" id="PS50113">
    <property type="entry name" value="PAC"/>
    <property type="match status" value="1"/>
</dbReference>
<dbReference type="Gene3D" id="3.30.450.20">
    <property type="entry name" value="PAS domain"/>
    <property type="match status" value="2"/>
</dbReference>